<feature type="transmembrane region" description="Helical" evidence="6">
    <location>
        <begin position="217"/>
        <end position="238"/>
    </location>
</feature>
<proteinExistence type="inferred from homology"/>
<evidence type="ECO:0000256" key="6">
    <source>
        <dbReference type="RuleBase" id="RU363077"/>
    </source>
</evidence>
<dbReference type="InterPro" id="IPR037185">
    <property type="entry name" value="EmrE-like"/>
</dbReference>
<feature type="transmembrane region" description="Helical" evidence="6">
    <location>
        <begin position="308"/>
        <end position="327"/>
    </location>
</feature>
<feature type="domain" description="EamA" evidence="7">
    <location>
        <begin position="17"/>
        <end position="155"/>
    </location>
</feature>
<comment type="similarity">
    <text evidence="2 6">Belongs to the drug/metabolite transporter (DMT) superfamily. Plant drug/metabolite exporter (P-DME) (TC 2.A.7.4) family.</text>
</comment>
<feature type="transmembrane region" description="Helical" evidence="6">
    <location>
        <begin position="104"/>
        <end position="125"/>
    </location>
</feature>
<feature type="domain" description="EamA" evidence="7">
    <location>
        <begin position="187"/>
        <end position="326"/>
    </location>
</feature>
<dbReference type="Proteomes" id="UP000501690">
    <property type="component" value="Linkage Group LG6"/>
</dbReference>
<dbReference type="PANTHER" id="PTHR31218">
    <property type="entry name" value="WAT1-RELATED PROTEIN"/>
    <property type="match status" value="1"/>
</dbReference>
<sequence length="373" mass="41094">MACYQQKLFNRLKPLIGVVFLQFGYSGMDVLSKAALNKGMSNYVFVVYRHVFAFVVMAPFAVFLEKKVRPKMTFSIFMKIVILSLLEPVIDQNLYFLGMKYTTATFAVSMYNVLPAITFVMAWILRLEKVKLKSTRSQAKVVGTLATVAGAMIMTLIKGPILDLFGTHASNTNNLQNGGVNLQNAIKGSVMITIGCFSCACFMILQAITIEAYPAELSLTAWICLLGSVEGGIVALVMERNNFSAWSLQWDTKLLAAVYSGIVCSGMAYYIQGVVMKDRGPVFVTTFNPLCMVIVAIMGSFFLAEQMYLGRAIGAIVIIVGLYLVVWGKSKDYESSSAITEENVLSAKQTVEKSNSKEEHFSNLGTIARDEQV</sequence>
<keyword evidence="3 6" id="KW-0812">Transmembrane</keyword>
<evidence type="ECO:0000313" key="9">
    <source>
        <dbReference type="Proteomes" id="UP000501690"/>
    </source>
</evidence>
<evidence type="ECO:0000259" key="7">
    <source>
        <dbReference type="Pfam" id="PF00892"/>
    </source>
</evidence>
<dbReference type="GO" id="GO:0022857">
    <property type="term" value="F:transmembrane transporter activity"/>
    <property type="evidence" value="ECO:0007669"/>
    <property type="project" value="InterPro"/>
</dbReference>
<evidence type="ECO:0000256" key="2">
    <source>
        <dbReference type="ARBA" id="ARBA00007635"/>
    </source>
</evidence>
<keyword evidence="4 6" id="KW-1133">Transmembrane helix</keyword>
<evidence type="ECO:0000256" key="4">
    <source>
        <dbReference type="ARBA" id="ARBA00022989"/>
    </source>
</evidence>
<feature type="transmembrane region" description="Helical" evidence="6">
    <location>
        <begin position="282"/>
        <end position="302"/>
    </location>
</feature>
<dbReference type="OrthoDB" id="1728340at2759"/>
<feature type="transmembrane region" description="Helical" evidence="6">
    <location>
        <begin position="185"/>
        <end position="205"/>
    </location>
</feature>
<comment type="subcellular location">
    <subcellularLocation>
        <location evidence="1 6">Membrane</location>
        <topology evidence="1 6">Multi-pass membrane protein</topology>
    </subcellularLocation>
</comment>
<evidence type="ECO:0000313" key="8">
    <source>
        <dbReference type="EMBL" id="QCD97843.1"/>
    </source>
</evidence>
<dbReference type="InterPro" id="IPR000620">
    <property type="entry name" value="EamA_dom"/>
</dbReference>
<dbReference type="GO" id="GO:0016020">
    <property type="term" value="C:membrane"/>
    <property type="evidence" value="ECO:0007669"/>
    <property type="project" value="UniProtKB-SubCell"/>
</dbReference>
<dbReference type="InterPro" id="IPR030184">
    <property type="entry name" value="WAT1-related"/>
</dbReference>
<keyword evidence="5 6" id="KW-0472">Membrane</keyword>
<dbReference type="AlphaFoldDB" id="A0A4D6MAJ7"/>
<evidence type="ECO:0000256" key="5">
    <source>
        <dbReference type="ARBA" id="ARBA00023136"/>
    </source>
</evidence>
<protein>
    <recommendedName>
        <fullName evidence="6">WAT1-related protein</fullName>
    </recommendedName>
</protein>
<organism evidence="8 9">
    <name type="scientific">Vigna unguiculata</name>
    <name type="common">Cowpea</name>
    <dbReference type="NCBI Taxonomy" id="3917"/>
    <lineage>
        <taxon>Eukaryota</taxon>
        <taxon>Viridiplantae</taxon>
        <taxon>Streptophyta</taxon>
        <taxon>Embryophyta</taxon>
        <taxon>Tracheophyta</taxon>
        <taxon>Spermatophyta</taxon>
        <taxon>Magnoliopsida</taxon>
        <taxon>eudicotyledons</taxon>
        <taxon>Gunneridae</taxon>
        <taxon>Pentapetalae</taxon>
        <taxon>rosids</taxon>
        <taxon>fabids</taxon>
        <taxon>Fabales</taxon>
        <taxon>Fabaceae</taxon>
        <taxon>Papilionoideae</taxon>
        <taxon>50 kb inversion clade</taxon>
        <taxon>NPAAA clade</taxon>
        <taxon>indigoferoid/millettioid clade</taxon>
        <taxon>Phaseoleae</taxon>
        <taxon>Vigna</taxon>
    </lineage>
</organism>
<reference evidence="8 9" key="1">
    <citation type="submission" date="2019-04" db="EMBL/GenBank/DDBJ databases">
        <title>An improved genome assembly and genetic linkage map for asparagus bean, Vigna unguiculata ssp. sesquipedialis.</title>
        <authorList>
            <person name="Xia Q."/>
            <person name="Zhang R."/>
            <person name="Dong Y."/>
        </authorList>
    </citation>
    <scope>NUCLEOTIDE SEQUENCE [LARGE SCALE GENOMIC DNA]</scope>
    <source>
        <tissue evidence="8">Leaf</tissue>
    </source>
</reference>
<accession>A0A4D6MAJ7</accession>
<feature type="transmembrane region" description="Helical" evidence="6">
    <location>
        <begin position="43"/>
        <end position="64"/>
    </location>
</feature>
<evidence type="ECO:0000256" key="1">
    <source>
        <dbReference type="ARBA" id="ARBA00004141"/>
    </source>
</evidence>
<feature type="transmembrane region" description="Helical" evidence="6">
    <location>
        <begin position="250"/>
        <end position="270"/>
    </location>
</feature>
<dbReference type="EMBL" id="CP039350">
    <property type="protein sequence ID" value="QCD97843.1"/>
    <property type="molecule type" value="Genomic_DNA"/>
</dbReference>
<dbReference type="Gramene" id="Vigun01g152900.1.v1.2">
    <property type="protein sequence ID" value="Vigun01g152900.1.v1.2"/>
    <property type="gene ID" value="Vigun01g152900.v1.2"/>
</dbReference>
<dbReference type="Pfam" id="PF00892">
    <property type="entry name" value="EamA"/>
    <property type="match status" value="2"/>
</dbReference>
<evidence type="ECO:0000256" key="3">
    <source>
        <dbReference type="ARBA" id="ARBA00022692"/>
    </source>
</evidence>
<feature type="transmembrane region" description="Helical" evidence="6">
    <location>
        <begin position="137"/>
        <end position="157"/>
    </location>
</feature>
<name>A0A4D6MAJ7_VIGUN</name>
<gene>
    <name evidence="8" type="ORF">DEO72_LG6g2556</name>
</gene>
<dbReference type="SUPFAM" id="SSF103481">
    <property type="entry name" value="Multidrug resistance efflux transporter EmrE"/>
    <property type="match status" value="2"/>
</dbReference>
<feature type="transmembrane region" description="Helical" evidence="6">
    <location>
        <begin position="12"/>
        <end position="31"/>
    </location>
</feature>
<keyword evidence="9" id="KW-1185">Reference proteome</keyword>
<feature type="transmembrane region" description="Helical" evidence="6">
    <location>
        <begin position="76"/>
        <end position="98"/>
    </location>
</feature>